<evidence type="ECO:0000313" key="2">
    <source>
        <dbReference type="EMBL" id="GJM94794.1"/>
    </source>
</evidence>
<keyword evidence="3" id="KW-1185">Reference proteome</keyword>
<comment type="caution">
    <text evidence="2">The sequence shown here is derived from an EMBL/GenBank/DDBJ whole genome shotgun (WGS) entry which is preliminary data.</text>
</comment>
<dbReference type="InterPro" id="IPR045501">
    <property type="entry name" value="DUF6490"/>
</dbReference>
<dbReference type="PANTHER" id="PTHR46610">
    <property type="entry name" value="OS05G0181300 PROTEIN"/>
    <property type="match status" value="1"/>
</dbReference>
<gene>
    <name evidence="2" type="primary">ga11473</name>
    <name evidence="2" type="ORF">PR202_ga11473</name>
</gene>
<keyword evidence="1" id="KW-0472">Membrane</keyword>
<dbReference type="EMBL" id="BQKI01000005">
    <property type="protein sequence ID" value="GJM94794.1"/>
    <property type="molecule type" value="Genomic_DNA"/>
</dbReference>
<evidence type="ECO:0000313" key="3">
    <source>
        <dbReference type="Proteomes" id="UP001054889"/>
    </source>
</evidence>
<organism evidence="2 3">
    <name type="scientific">Eleusine coracana subsp. coracana</name>
    <dbReference type="NCBI Taxonomy" id="191504"/>
    <lineage>
        <taxon>Eukaryota</taxon>
        <taxon>Viridiplantae</taxon>
        <taxon>Streptophyta</taxon>
        <taxon>Embryophyta</taxon>
        <taxon>Tracheophyta</taxon>
        <taxon>Spermatophyta</taxon>
        <taxon>Magnoliopsida</taxon>
        <taxon>Liliopsida</taxon>
        <taxon>Poales</taxon>
        <taxon>Poaceae</taxon>
        <taxon>PACMAD clade</taxon>
        <taxon>Chloridoideae</taxon>
        <taxon>Cynodonteae</taxon>
        <taxon>Eleusininae</taxon>
        <taxon>Eleusine</taxon>
    </lineage>
</organism>
<accession>A0AAV5C9N8</accession>
<feature type="transmembrane region" description="Helical" evidence="1">
    <location>
        <begin position="104"/>
        <end position="121"/>
    </location>
</feature>
<reference evidence="2" key="2">
    <citation type="submission" date="2021-12" db="EMBL/GenBank/DDBJ databases">
        <title>Resequencing data analysis of finger millet.</title>
        <authorList>
            <person name="Hatakeyama M."/>
            <person name="Aluri S."/>
            <person name="Balachadran M.T."/>
            <person name="Sivarajan S.R."/>
            <person name="Poveda L."/>
            <person name="Shimizu-Inatsugi R."/>
            <person name="Schlapbach R."/>
            <person name="Sreeman S.M."/>
            <person name="Shimizu K.K."/>
        </authorList>
    </citation>
    <scope>NUCLEOTIDE SEQUENCE</scope>
</reference>
<dbReference type="Pfam" id="PF20100">
    <property type="entry name" value="DUF6490"/>
    <property type="match status" value="1"/>
</dbReference>
<protein>
    <submittedName>
        <fullName evidence="2">Uncharacterized protein</fullName>
    </submittedName>
</protein>
<keyword evidence="1" id="KW-1133">Transmembrane helix</keyword>
<feature type="transmembrane region" description="Helical" evidence="1">
    <location>
        <begin position="65"/>
        <end position="84"/>
    </location>
</feature>
<sequence>MDHKTCSSSIVVPAADRIDSQESQSEKLRQQALHNVVLACQRAAALALVTYIFAATAWRARREPWDLEFIVFAYTALAGLLLCLRRAEQLTPASPAGERRRLQAAVWALSTALSCAFAYRVSLVMPAALVVLVWCMTSFVVLFGFYLLVVLCKDPEQYHSVDDIDCDAAGNHGMPLIKKIRPTDEIV</sequence>
<keyword evidence="1" id="KW-0812">Transmembrane</keyword>
<proteinExistence type="predicted"/>
<dbReference type="PANTHER" id="PTHR46610:SF20">
    <property type="entry name" value="OS05G0181300 PROTEIN"/>
    <property type="match status" value="1"/>
</dbReference>
<dbReference type="Proteomes" id="UP001054889">
    <property type="component" value="Unassembled WGS sequence"/>
</dbReference>
<feature type="transmembrane region" description="Helical" evidence="1">
    <location>
        <begin position="127"/>
        <end position="151"/>
    </location>
</feature>
<name>A0AAV5C9N8_ELECO</name>
<dbReference type="AlphaFoldDB" id="A0AAV5C9N8"/>
<feature type="transmembrane region" description="Helical" evidence="1">
    <location>
        <begin position="32"/>
        <end position="53"/>
    </location>
</feature>
<evidence type="ECO:0000256" key="1">
    <source>
        <dbReference type="SAM" id="Phobius"/>
    </source>
</evidence>
<reference evidence="2" key="1">
    <citation type="journal article" date="2018" name="DNA Res.">
        <title>Multiple hybrid de novo genome assembly of finger millet, an orphan allotetraploid crop.</title>
        <authorList>
            <person name="Hatakeyama M."/>
            <person name="Aluri S."/>
            <person name="Balachadran M.T."/>
            <person name="Sivarajan S.R."/>
            <person name="Patrignani A."/>
            <person name="Gruter S."/>
            <person name="Poveda L."/>
            <person name="Shimizu-Inatsugi R."/>
            <person name="Baeten J."/>
            <person name="Francoijs K.J."/>
            <person name="Nataraja K.N."/>
            <person name="Reddy Y.A.N."/>
            <person name="Phadnis S."/>
            <person name="Ravikumar R.L."/>
            <person name="Schlapbach R."/>
            <person name="Sreeman S.M."/>
            <person name="Shimizu K.K."/>
        </authorList>
    </citation>
    <scope>NUCLEOTIDE SEQUENCE</scope>
</reference>